<dbReference type="PANTHER" id="PTHR24559:SF444">
    <property type="entry name" value="REVERSE TRANSCRIPTASE DOMAIN-CONTAINING PROTEIN"/>
    <property type="match status" value="1"/>
</dbReference>
<accession>A0AAV3PBB2</accession>
<feature type="region of interest" description="Disordered" evidence="1">
    <location>
        <begin position="172"/>
        <end position="219"/>
    </location>
</feature>
<dbReference type="Gene3D" id="3.30.70.270">
    <property type="match status" value="1"/>
</dbReference>
<gene>
    <name evidence="3" type="ORF">LIER_36787</name>
</gene>
<dbReference type="PANTHER" id="PTHR24559">
    <property type="entry name" value="TRANSPOSON TY3-I GAG-POL POLYPROTEIN"/>
    <property type="match status" value="1"/>
</dbReference>
<keyword evidence="4" id="KW-1185">Reference proteome</keyword>
<evidence type="ECO:0000313" key="4">
    <source>
        <dbReference type="Proteomes" id="UP001454036"/>
    </source>
</evidence>
<dbReference type="CDD" id="cd01647">
    <property type="entry name" value="RT_LTR"/>
    <property type="match status" value="1"/>
</dbReference>
<protein>
    <recommendedName>
        <fullName evidence="2">Reverse transcriptase domain-containing protein</fullName>
    </recommendedName>
</protein>
<dbReference type="Gene3D" id="3.10.10.10">
    <property type="entry name" value="HIV Type 1 Reverse Transcriptase, subunit A, domain 1"/>
    <property type="match status" value="1"/>
</dbReference>
<dbReference type="EMBL" id="BAABME010017096">
    <property type="protein sequence ID" value="GAA0148740.1"/>
    <property type="molecule type" value="Genomic_DNA"/>
</dbReference>
<dbReference type="InterPro" id="IPR053134">
    <property type="entry name" value="RNA-dir_DNA_polymerase"/>
</dbReference>
<dbReference type="Proteomes" id="UP001454036">
    <property type="component" value="Unassembled WGS sequence"/>
</dbReference>
<sequence>MISGGLVGGGDTLNSRKQYARRVVYRLASMATINREVISFSEEEFEGIEVPHDDPLIISPVIANFLVARMLVETGSSPDILYLATYDRLGLPRNLLKPACTHLTGFTGHSIYPVGIAELDFTVGEAPRTSTIRASFTVVDISDPSYNGFIDYPILTTIRAIVSPLHINEVPHNERSGRGLGGSEEGKGLLPVINSRGTSLKDPPRQKRHREGLPEQKKRNFSEEKNLAIQEEVEELIKAGAIRELQFPEWIANVVMVKKSNGKWRMCTDFTNLNKTCPKDYYPLPCLGRLVDASASHEVVDLLAASRGYHQILLEKADQEKTTFIMEYGLYCWKVLPFGLRKAGATYQRMVNAIFSVISARNLKAYFEAHPIVVVTEQPMKRILSNPAQTGRLTKWAIELSEFEITFAPKTGVKAQALVDFIIECTARDPQGNQEYVPELPERPRWILYINGAKLPEY</sequence>
<dbReference type="InterPro" id="IPR000477">
    <property type="entry name" value="RT_dom"/>
</dbReference>
<dbReference type="AlphaFoldDB" id="A0AAV3PBB2"/>
<name>A0AAV3PBB2_LITER</name>
<dbReference type="Gene3D" id="2.40.70.10">
    <property type="entry name" value="Acid Proteases"/>
    <property type="match status" value="1"/>
</dbReference>
<dbReference type="InterPro" id="IPR043128">
    <property type="entry name" value="Rev_trsase/Diguanyl_cyclase"/>
</dbReference>
<dbReference type="InterPro" id="IPR021109">
    <property type="entry name" value="Peptidase_aspartic_dom_sf"/>
</dbReference>
<dbReference type="Pfam" id="PF00078">
    <property type="entry name" value="RVT_1"/>
    <property type="match status" value="1"/>
</dbReference>
<proteinExistence type="predicted"/>
<evidence type="ECO:0000259" key="2">
    <source>
        <dbReference type="Pfam" id="PF00078"/>
    </source>
</evidence>
<comment type="caution">
    <text evidence="3">The sequence shown here is derived from an EMBL/GenBank/DDBJ whole genome shotgun (WGS) entry which is preliminary data.</text>
</comment>
<feature type="domain" description="Reverse transcriptase" evidence="2">
    <location>
        <begin position="257"/>
        <end position="367"/>
    </location>
</feature>
<dbReference type="SUPFAM" id="SSF56672">
    <property type="entry name" value="DNA/RNA polymerases"/>
    <property type="match status" value="1"/>
</dbReference>
<evidence type="ECO:0000313" key="3">
    <source>
        <dbReference type="EMBL" id="GAA0148740.1"/>
    </source>
</evidence>
<dbReference type="CDD" id="cd00303">
    <property type="entry name" value="retropepsin_like"/>
    <property type="match status" value="1"/>
</dbReference>
<reference evidence="3 4" key="1">
    <citation type="submission" date="2024-01" db="EMBL/GenBank/DDBJ databases">
        <title>The complete chloroplast genome sequence of Lithospermum erythrorhizon: insights into the phylogenetic relationship among Boraginaceae species and the maternal lineages of purple gromwells.</title>
        <authorList>
            <person name="Okada T."/>
            <person name="Watanabe K."/>
        </authorList>
    </citation>
    <scope>NUCLEOTIDE SEQUENCE [LARGE SCALE GENOMIC DNA]</scope>
</reference>
<organism evidence="3 4">
    <name type="scientific">Lithospermum erythrorhizon</name>
    <name type="common">Purple gromwell</name>
    <name type="synonym">Lithospermum officinale var. erythrorhizon</name>
    <dbReference type="NCBI Taxonomy" id="34254"/>
    <lineage>
        <taxon>Eukaryota</taxon>
        <taxon>Viridiplantae</taxon>
        <taxon>Streptophyta</taxon>
        <taxon>Embryophyta</taxon>
        <taxon>Tracheophyta</taxon>
        <taxon>Spermatophyta</taxon>
        <taxon>Magnoliopsida</taxon>
        <taxon>eudicotyledons</taxon>
        <taxon>Gunneridae</taxon>
        <taxon>Pentapetalae</taxon>
        <taxon>asterids</taxon>
        <taxon>lamiids</taxon>
        <taxon>Boraginales</taxon>
        <taxon>Boraginaceae</taxon>
        <taxon>Boraginoideae</taxon>
        <taxon>Lithospermeae</taxon>
        <taxon>Lithospermum</taxon>
    </lineage>
</organism>
<dbReference type="InterPro" id="IPR043502">
    <property type="entry name" value="DNA/RNA_pol_sf"/>
</dbReference>
<evidence type="ECO:0000256" key="1">
    <source>
        <dbReference type="SAM" id="MobiDB-lite"/>
    </source>
</evidence>